<evidence type="ECO:0000256" key="4">
    <source>
        <dbReference type="ARBA" id="ARBA00022989"/>
    </source>
</evidence>
<gene>
    <name evidence="10" type="ORF">C7378_0523</name>
</gene>
<dbReference type="GO" id="GO:0005886">
    <property type="term" value="C:plasma membrane"/>
    <property type="evidence" value="ECO:0007669"/>
    <property type="project" value="UniProtKB-SubCell"/>
</dbReference>
<name>A0A4R1LFS9_9BACT</name>
<evidence type="ECO:0000313" key="10">
    <source>
        <dbReference type="EMBL" id="TCK75539.1"/>
    </source>
</evidence>
<proteinExistence type="predicted"/>
<protein>
    <submittedName>
        <fullName evidence="10">Polysaccharide chain length determinant protein (PEP-CTERM system associated)</fullName>
    </submittedName>
</protein>
<comment type="caution">
    <text evidence="10">The sequence shown here is derived from an EMBL/GenBank/DDBJ whole genome shotgun (WGS) entry which is preliminary data.</text>
</comment>
<sequence length="484" mass="53697">MARKLPSSPQEIIELLRRRIWWMIIPFCVVAALSVAIGLKLPKQYQSETVILVDPQKISTEYVKTAVTSDVTERLQTIKEEVMSRTRLERIADDLGLYKESRQSGGLNAVVRSMQKDITVDVIRGSNAQNPVDGFKISYTAATPQIAQMVTKKIADLFIQENLRVRDRDAQGTSLFINDQLAKVREQLQAKEEQIKAFKAAHMGALPEQEGSNLSLISQYQAAEQANSEAIDRANQERTYLRSMLNMNGASNTNTPVTIASPMEMQLQAKRDQLSAAQQKYTDSHPDVIRLKSEVASLEKQVAHQGTKGPSLSGAGTPSITQQLQSQLVANDQEIKARIAKQRELEAQLNRLQGRVENLPAVQGSFQDLNRDYSAMQKNYESLLEKQQISGMAAELEKHNDSESFRILDPANLPAQPSSPNLLLIDAGGVLAGIVFGLLFAIAIDMRDPTIHTAEEFTNYLDVPMIIALPSITDEMHASLGHRP</sequence>
<dbReference type="RefSeq" id="WP_131991374.1">
    <property type="nucleotide sequence ID" value="NZ_SMGK01000001.1"/>
</dbReference>
<dbReference type="NCBIfam" id="TIGR03007">
    <property type="entry name" value="pepcterm_ChnLen"/>
    <property type="match status" value="1"/>
</dbReference>
<evidence type="ECO:0000256" key="1">
    <source>
        <dbReference type="ARBA" id="ARBA00004651"/>
    </source>
</evidence>
<evidence type="ECO:0000259" key="9">
    <source>
        <dbReference type="Pfam" id="PF13807"/>
    </source>
</evidence>
<dbReference type="Pfam" id="PF13807">
    <property type="entry name" value="GNVR"/>
    <property type="match status" value="1"/>
</dbReference>
<dbReference type="EMBL" id="SMGK01000001">
    <property type="protein sequence ID" value="TCK75539.1"/>
    <property type="molecule type" value="Genomic_DNA"/>
</dbReference>
<evidence type="ECO:0000256" key="5">
    <source>
        <dbReference type="ARBA" id="ARBA00023136"/>
    </source>
</evidence>
<dbReference type="OrthoDB" id="9795292at2"/>
<organism evidence="10 11">
    <name type="scientific">Acidipila rosea</name>
    <dbReference type="NCBI Taxonomy" id="768535"/>
    <lineage>
        <taxon>Bacteria</taxon>
        <taxon>Pseudomonadati</taxon>
        <taxon>Acidobacteriota</taxon>
        <taxon>Terriglobia</taxon>
        <taxon>Terriglobales</taxon>
        <taxon>Acidobacteriaceae</taxon>
        <taxon>Acidipila</taxon>
    </lineage>
</organism>
<dbReference type="InterPro" id="IPR032807">
    <property type="entry name" value="GNVR"/>
</dbReference>
<evidence type="ECO:0000313" key="11">
    <source>
        <dbReference type="Proteomes" id="UP000295210"/>
    </source>
</evidence>
<keyword evidence="6" id="KW-0175">Coiled coil</keyword>
<dbReference type="Pfam" id="PF02706">
    <property type="entry name" value="Wzz"/>
    <property type="match status" value="1"/>
</dbReference>
<keyword evidence="2" id="KW-1003">Cell membrane</keyword>
<evidence type="ECO:0000256" key="3">
    <source>
        <dbReference type="ARBA" id="ARBA00022692"/>
    </source>
</evidence>
<dbReference type="InterPro" id="IPR003856">
    <property type="entry name" value="LPS_length_determ_N"/>
</dbReference>
<keyword evidence="3 7" id="KW-0812">Transmembrane</keyword>
<keyword evidence="5 7" id="KW-0472">Membrane</keyword>
<feature type="transmembrane region" description="Helical" evidence="7">
    <location>
        <begin position="422"/>
        <end position="444"/>
    </location>
</feature>
<evidence type="ECO:0000256" key="2">
    <source>
        <dbReference type="ARBA" id="ARBA00022475"/>
    </source>
</evidence>
<feature type="coiled-coil region" evidence="6">
    <location>
        <begin position="335"/>
        <end position="386"/>
    </location>
</feature>
<comment type="subcellular location">
    <subcellularLocation>
        <location evidence="1">Cell membrane</location>
        <topology evidence="1">Multi-pass membrane protein</topology>
    </subcellularLocation>
</comment>
<dbReference type="InterPro" id="IPR050445">
    <property type="entry name" value="Bact_polysacc_biosynth/exp"/>
</dbReference>
<feature type="domain" description="Tyrosine-protein kinase G-rich" evidence="9">
    <location>
        <begin position="368"/>
        <end position="443"/>
    </location>
</feature>
<dbReference type="InterPro" id="IPR014345">
    <property type="entry name" value="XrtA_polysacc_chain"/>
</dbReference>
<dbReference type="Proteomes" id="UP000295210">
    <property type="component" value="Unassembled WGS sequence"/>
</dbReference>
<evidence type="ECO:0000256" key="6">
    <source>
        <dbReference type="SAM" id="Coils"/>
    </source>
</evidence>
<accession>A0A4R1LFS9</accession>
<dbReference type="PANTHER" id="PTHR32309">
    <property type="entry name" value="TYROSINE-PROTEIN KINASE"/>
    <property type="match status" value="1"/>
</dbReference>
<evidence type="ECO:0000256" key="7">
    <source>
        <dbReference type="SAM" id="Phobius"/>
    </source>
</evidence>
<keyword evidence="4 7" id="KW-1133">Transmembrane helix</keyword>
<reference evidence="10 11" key="1">
    <citation type="submission" date="2019-03" db="EMBL/GenBank/DDBJ databases">
        <title>Genomic Encyclopedia of Type Strains, Phase IV (KMG-IV): sequencing the most valuable type-strain genomes for metagenomic binning, comparative biology and taxonomic classification.</title>
        <authorList>
            <person name="Goeker M."/>
        </authorList>
    </citation>
    <scope>NUCLEOTIDE SEQUENCE [LARGE SCALE GENOMIC DNA]</scope>
    <source>
        <strain evidence="10 11">DSM 103428</strain>
    </source>
</reference>
<keyword evidence="11" id="KW-1185">Reference proteome</keyword>
<feature type="domain" description="Polysaccharide chain length determinant N-terminal" evidence="8">
    <location>
        <begin position="11"/>
        <end position="94"/>
    </location>
</feature>
<evidence type="ECO:0000259" key="8">
    <source>
        <dbReference type="Pfam" id="PF02706"/>
    </source>
</evidence>
<feature type="transmembrane region" description="Helical" evidence="7">
    <location>
        <begin position="20"/>
        <end position="39"/>
    </location>
</feature>
<dbReference type="PANTHER" id="PTHR32309:SF13">
    <property type="entry name" value="FERRIC ENTEROBACTIN TRANSPORT PROTEIN FEPE"/>
    <property type="match status" value="1"/>
</dbReference>
<dbReference type="AlphaFoldDB" id="A0A4R1LFS9"/>
<dbReference type="GO" id="GO:0004713">
    <property type="term" value="F:protein tyrosine kinase activity"/>
    <property type="evidence" value="ECO:0007669"/>
    <property type="project" value="TreeGrafter"/>
</dbReference>